<sequence>MDGLIMQWVARMLRAGDLSHVTINAASNDYQFGVWVWLPPLPWDAVACTVCRKLEATSTWDSAACKLCTFVPAGAYW</sequence>
<proteinExistence type="predicted"/>
<dbReference type="EMBL" id="UYSU01041773">
    <property type="protein sequence ID" value="VDM03358.1"/>
    <property type="molecule type" value="Genomic_DNA"/>
</dbReference>
<evidence type="ECO:0000313" key="2">
    <source>
        <dbReference type="Proteomes" id="UP000275846"/>
    </source>
</evidence>
<evidence type="ECO:0000313" key="3">
    <source>
        <dbReference type="WBParaSite" id="SSLN_0001762101-mRNA-1"/>
    </source>
</evidence>
<keyword evidence="2" id="KW-1185">Reference proteome</keyword>
<accession>A0A183TKH4</accession>
<protein>
    <submittedName>
        <fullName evidence="3">Secreted protein</fullName>
    </submittedName>
</protein>
<dbReference type="AlphaFoldDB" id="A0A183TKH4"/>
<organism evidence="3">
    <name type="scientific">Schistocephalus solidus</name>
    <name type="common">Tapeworm</name>
    <dbReference type="NCBI Taxonomy" id="70667"/>
    <lineage>
        <taxon>Eukaryota</taxon>
        <taxon>Metazoa</taxon>
        <taxon>Spiralia</taxon>
        <taxon>Lophotrochozoa</taxon>
        <taxon>Platyhelminthes</taxon>
        <taxon>Cestoda</taxon>
        <taxon>Eucestoda</taxon>
        <taxon>Diphyllobothriidea</taxon>
        <taxon>Diphyllobothriidae</taxon>
        <taxon>Schistocephalus</taxon>
    </lineage>
</organism>
<name>A0A183TKH4_SCHSO</name>
<dbReference type="WBParaSite" id="SSLN_0001762101-mRNA-1">
    <property type="protein sequence ID" value="SSLN_0001762101-mRNA-1"/>
    <property type="gene ID" value="SSLN_0001762101"/>
</dbReference>
<reference evidence="1 2" key="2">
    <citation type="submission" date="2018-11" db="EMBL/GenBank/DDBJ databases">
        <authorList>
            <consortium name="Pathogen Informatics"/>
        </authorList>
    </citation>
    <scope>NUCLEOTIDE SEQUENCE [LARGE SCALE GENOMIC DNA]</scope>
    <source>
        <strain evidence="1 2">NST_G2</strain>
    </source>
</reference>
<evidence type="ECO:0000313" key="1">
    <source>
        <dbReference type="EMBL" id="VDM03358.1"/>
    </source>
</evidence>
<reference evidence="3" key="1">
    <citation type="submission" date="2016-06" db="UniProtKB">
        <authorList>
            <consortium name="WormBaseParasite"/>
        </authorList>
    </citation>
    <scope>IDENTIFICATION</scope>
</reference>
<gene>
    <name evidence="1" type="ORF">SSLN_LOCUS16972</name>
</gene>
<dbReference type="Proteomes" id="UP000275846">
    <property type="component" value="Unassembled WGS sequence"/>
</dbReference>